<proteinExistence type="predicted"/>
<comment type="caution">
    <text evidence="1">The sequence shown here is derived from an EMBL/GenBank/DDBJ whole genome shotgun (WGS) entry which is preliminary data.</text>
</comment>
<gene>
    <name evidence="1" type="ORF">MSG28_010536</name>
</gene>
<keyword evidence="2" id="KW-1185">Reference proteome</keyword>
<dbReference type="EMBL" id="CM046117">
    <property type="protein sequence ID" value="KAI8437212.1"/>
    <property type="molecule type" value="Genomic_DNA"/>
</dbReference>
<evidence type="ECO:0000313" key="2">
    <source>
        <dbReference type="Proteomes" id="UP001064048"/>
    </source>
</evidence>
<dbReference type="Proteomes" id="UP001064048">
    <property type="component" value="Chromosome 17"/>
</dbReference>
<accession>A0ACC0KL09</accession>
<reference evidence="1 2" key="1">
    <citation type="journal article" date="2022" name="Genome Biol. Evol.">
        <title>The Spruce Budworm Genome: Reconstructing the Evolutionary History of Antifreeze Proteins.</title>
        <authorList>
            <person name="Beliveau C."/>
            <person name="Gagne P."/>
            <person name="Picq S."/>
            <person name="Vernygora O."/>
            <person name="Keeling C.I."/>
            <person name="Pinkney K."/>
            <person name="Doucet D."/>
            <person name="Wen F."/>
            <person name="Johnston J.S."/>
            <person name="Maaroufi H."/>
            <person name="Boyle B."/>
            <person name="Laroche J."/>
            <person name="Dewar K."/>
            <person name="Juretic N."/>
            <person name="Blackburn G."/>
            <person name="Nisole A."/>
            <person name="Brunet B."/>
            <person name="Brandao M."/>
            <person name="Lumley L."/>
            <person name="Duan J."/>
            <person name="Quan G."/>
            <person name="Lucarotti C.J."/>
            <person name="Roe A.D."/>
            <person name="Sperling F.A.H."/>
            <person name="Levesque R.C."/>
            <person name="Cusson M."/>
        </authorList>
    </citation>
    <scope>NUCLEOTIDE SEQUENCE [LARGE SCALE GENOMIC DNA]</scope>
    <source>
        <strain evidence="1">Glfc:IPQL:Cfum</strain>
    </source>
</reference>
<organism evidence="1 2">
    <name type="scientific">Choristoneura fumiferana</name>
    <name type="common">Spruce budworm moth</name>
    <name type="synonym">Archips fumiferana</name>
    <dbReference type="NCBI Taxonomy" id="7141"/>
    <lineage>
        <taxon>Eukaryota</taxon>
        <taxon>Metazoa</taxon>
        <taxon>Ecdysozoa</taxon>
        <taxon>Arthropoda</taxon>
        <taxon>Hexapoda</taxon>
        <taxon>Insecta</taxon>
        <taxon>Pterygota</taxon>
        <taxon>Neoptera</taxon>
        <taxon>Endopterygota</taxon>
        <taxon>Lepidoptera</taxon>
        <taxon>Glossata</taxon>
        <taxon>Ditrysia</taxon>
        <taxon>Tortricoidea</taxon>
        <taxon>Tortricidae</taxon>
        <taxon>Tortricinae</taxon>
        <taxon>Choristoneura</taxon>
    </lineage>
</organism>
<protein>
    <submittedName>
        <fullName evidence="1">Uncharacterized protein</fullName>
    </submittedName>
</protein>
<sequence length="443" mass="47491">MLKLRLKARVIERRASPLARRPLKTRAKHRNCDGSSPRGSPTGAGAGAAAPIREEEEPPPRPELLFSSPSMPNISLGRPPAPPHKPHEPQFYKFHYEVFYRRWRRAVGGNPLWTTGNPDLDPDSAGLSPAKKPSCTDKDNWFSYDYNLTMCAPGQSLSAYWCLLFTLTIAWSGQVVVSVSLPPVCEAEAYLGPLGPAARGGKRPLGRTHSAPLPLGDPALQPPPPPPPRSRPAHTTTCATRYGRLEKPWWLSGFQGEGPGFEPGLASTAFGNLRAILHFYQENFVLTRAHDAAAAALREEEGEVIDLTARRGAPLPAAAPAPAPAAAPLARALSSPLVGARPPATGLAYDALMLKHGAGVASFPLGAGPAKLHVVYEIGSWQFAPQQRSTTTDSAYPSACSMHAIYRRSSGSLLMVQRDIHGIVDSGVSGASCGVIYSSRRHQ</sequence>
<evidence type="ECO:0000313" key="1">
    <source>
        <dbReference type="EMBL" id="KAI8437212.1"/>
    </source>
</evidence>
<name>A0ACC0KL09_CHOFU</name>